<comment type="caution">
    <text evidence="1">The sequence shown here is derived from an EMBL/GenBank/DDBJ whole genome shotgun (WGS) entry which is preliminary data.</text>
</comment>
<dbReference type="EMBL" id="JAADAI010000271">
    <property type="protein sequence ID" value="NCS58647.1"/>
    <property type="molecule type" value="Genomic_DNA"/>
</dbReference>
<accession>A0A966G1R1</accession>
<dbReference type="AlphaFoldDB" id="A0A966G1R1"/>
<protein>
    <recommendedName>
        <fullName evidence="3">VWA domain-containing protein</fullName>
    </recommendedName>
</protein>
<dbReference type="Proteomes" id="UP000799330">
    <property type="component" value="Unassembled WGS sequence"/>
</dbReference>
<evidence type="ECO:0000313" key="1">
    <source>
        <dbReference type="EMBL" id="NCS58647.1"/>
    </source>
</evidence>
<name>A0A966G1R1_MICAE</name>
<gene>
    <name evidence="1" type="ORF">GPJ16_17785</name>
</gene>
<evidence type="ECO:0000313" key="2">
    <source>
        <dbReference type="Proteomes" id="UP000799330"/>
    </source>
</evidence>
<sequence>MKKSLKRSLARFMIVPTLIALPSCSLGQSHRPIAISYLLDQSASAQNDEQFQKDRKRVCQAIAKGLVPGDEFGVIFVTGESALFQNLQRANPALVRKECQQQPVKQKPGTLVCPAVAGAKKQFESTKIRLPILVLQVQVNEKEAPCQEIMRDTAQLVIKRGGSVLVLNSTNEGGESFRAELEAALEGLPILYSQTQPEIAVKETIEETRNKGDRNATK</sequence>
<evidence type="ECO:0008006" key="3">
    <source>
        <dbReference type="Google" id="ProtNLM"/>
    </source>
</evidence>
<proteinExistence type="predicted"/>
<reference evidence="1" key="1">
    <citation type="journal article" date="2019" name="Mol. Ecol.">
        <title>Genome evolution and host-microbiome shifts correspond with intraspecific niche divergence within harmful algal bloom-forming Microcystis aeruginosa.</title>
        <authorList>
            <person name="Jackrel S.L."/>
            <person name="White J.D."/>
            <person name="Evans J.T."/>
            <person name="Buffin K."/>
            <person name="Hayden K."/>
            <person name="Sarnelle O."/>
            <person name="Denef V.J."/>
        </authorList>
    </citation>
    <scope>NUCLEOTIDE SEQUENCE</scope>
    <source>
        <strain evidence="1">G11-04</strain>
    </source>
</reference>
<organism evidence="1 2">
    <name type="scientific">Microcystis aeruginosa G11-04</name>
    <dbReference type="NCBI Taxonomy" id="2685956"/>
    <lineage>
        <taxon>Bacteria</taxon>
        <taxon>Bacillati</taxon>
        <taxon>Cyanobacteriota</taxon>
        <taxon>Cyanophyceae</taxon>
        <taxon>Oscillatoriophycideae</taxon>
        <taxon>Chroococcales</taxon>
        <taxon>Microcystaceae</taxon>
        <taxon>Microcystis</taxon>
    </lineage>
</organism>